<evidence type="ECO:0000313" key="1">
    <source>
        <dbReference type="EMBL" id="KAI4333189.1"/>
    </source>
</evidence>
<proteinExistence type="predicted"/>
<dbReference type="EMBL" id="CM039432">
    <property type="protein sequence ID" value="KAI4333189.1"/>
    <property type="molecule type" value="Genomic_DNA"/>
</dbReference>
<reference evidence="1 2" key="1">
    <citation type="journal article" date="2022" name="DNA Res.">
        <title>Chromosomal-level genome assembly of the orchid tree Bauhinia variegata (Leguminosae; Cercidoideae) supports the allotetraploid origin hypothesis of Bauhinia.</title>
        <authorList>
            <person name="Zhong Y."/>
            <person name="Chen Y."/>
            <person name="Zheng D."/>
            <person name="Pang J."/>
            <person name="Liu Y."/>
            <person name="Luo S."/>
            <person name="Meng S."/>
            <person name="Qian L."/>
            <person name="Wei D."/>
            <person name="Dai S."/>
            <person name="Zhou R."/>
        </authorList>
    </citation>
    <scope>NUCLEOTIDE SEQUENCE [LARGE SCALE GENOMIC DNA]</scope>
    <source>
        <strain evidence="1">BV-YZ2020</strain>
    </source>
</reference>
<accession>A0ACB9NBM1</accession>
<keyword evidence="2" id="KW-1185">Reference proteome</keyword>
<sequence length="89" mass="9671">MRSQRRLSLQLIEEAPMADAIMLHGGIFILCATKKGISSNDIVGHGQSHSPPPSSPINKTDVKTTSSGDRSSLINRGCVRIVILRELFD</sequence>
<organism evidence="1 2">
    <name type="scientific">Bauhinia variegata</name>
    <name type="common">Purple orchid tree</name>
    <name type="synonym">Phanera variegata</name>
    <dbReference type="NCBI Taxonomy" id="167791"/>
    <lineage>
        <taxon>Eukaryota</taxon>
        <taxon>Viridiplantae</taxon>
        <taxon>Streptophyta</taxon>
        <taxon>Embryophyta</taxon>
        <taxon>Tracheophyta</taxon>
        <taxon>Spermatophyta</taxon>
        <taxon>Magnoliopsida</taxon>
        <taxon>eudicotyledons</taxon>
        <taxon>Gunneridae</taxon>
        <taxon>Pentapetalae</taxon>
        <taxon>rosids</taxon>
        <taxon>fabids</taxon>
        <taxon>Fabales</taxon>
        <taxon>Fabaceae</taxon>
        <taxon>Cercidoideae</taxon>
        <taxon>Cercideae</taxon>
        <taxon>Bauhiniinae</taxon>
        <taxon>Bauhinia</taxon>
    </lineage>
</organism>
<evidence type="ECO:0000313" key="2">
    <source>
        <dbReference type="Proteomes" id="UP000828941"/>
    </source>
</evidence>
<gene>
    <name evidence="1" type="ORF">L6164_018027</name>
</gene>
<comment type="caution">
    <text evidence="1">The sequence shown here is derived from an EMBL/GenBank/DDBJ whole genome shotgun (WGS) entry which is preliminary data.</text>
</comment>
<protein>
    <submittedName>
        <fullName evidence="1">Uncharacterized protein</fullName>
    </submittedName>
</protein>
<dbReference type="Proteomes" id="UP000828941">
    <property type="component" value="Chromosome 7"/>
</dbReference>
<name>A0ACB9NBM1_BAUVA</name>